<dbReference type="HAMAP" id="MF_00500">
    <property type="entry name" value="Ribosomal_bS20"/>
    <property type="match status" value="1"/>
</dbReference>
<sequence>MANIASARKRIRQTERRTARNTARMSRMRTFLKKVETAIASGNKEEANAALKVAQPEIQRAATKGVVHHNLAARKISRLSARIKAIATA</sequence>
<dbReference type="SUPFAM" id="SSF46992">
    <property type="entry name" value="Ribosomal protein S20"/>
    <property type="match status" value="1"/>
</dbReference>
<evidence type="ECO:0000256" key="9">
    <source>
        <dbReference type="SAM" id="MobiDB-lite"/>
    </source>
</evidence>
<keyword evidence="5 8" id="KW-0689">Ribosomal protein</keyword>
<keyword evidence="4 8" id="KW-0694">RNA-binding</keyword>
<evidence type="ECO:0000256" key="5">
    <source>
        <dbReference type="ARBA" id="ARBA00022980"/>
    </source>
</evidence>
<evidence type="ECO:0000256" key="1">
    <source>
        <dbReference type="ARBA" id="ARBA00003134"/>
    </source>
</evidence>
<dbReference type="Gene3D" id="1.20.58.110">
    <property type="entry name" value="Ribosomal protein S20"/>
    <property type="match status" value="1"/>
</dbReference>
<evidence type="ECO:0000256" key="6">
    <source>
        <dbReference type="ARBA" id="ARBA00023274"/>
    </source>
</evidence>
<dbReference type="EMBL" id="JAJSOJ010000033">
    <property type="protein sequence ID" value="MCE0744394.1"/>
    <property type="molecule type" value="Genomic_DNA"/>
</dbReference>
<evidence type="ECO:0000313" key="11">
    <source>
        <dbReference type="Proteomes" id="UP001521074"/>
    </source>
</evidence>
<comment type="similarity">
    <text evidence="2 8">Belongs to the bacterial ribosomal protein bS20 family.</text>
</comment>
<feature type="region of interest" description="Disordered" evidence="9">
    <location>
        <begin position="1"/>
        <end position="24"/>
    </location>
</feature>
<keyword evidence="3 8" id="KW-0699">rRNA-binding</keyword>
<evidence type="ECO:0000256" key="8">
    <source>
        <dbReference type="HAMAP-Rule" id="MF_00500"/>
    </source>
</evidence>
<reference evidence="10 11" key="1">
    <citation type="submission" date="2021-12" db="EMBL/GenBank/DDBJ databases">
        <title>Genome sequence of Acetobacter sicerae DmPark20a_162.</title>
        <authorList>
            <person name="Chaston J.M."/>
        </authorList>
    </citation>
    <scope>NUCLEOTIDE SEQUENCE [LARGE SCALE GENOMIC DNA]</scope>
    <source>
        <strain evidence="10 11">DmPark20a_162</strain>
    </source>
</reference>
<dbReference type="InterPro" id="IPR036510">
    <property type="entry name" value="Ribosomal_bS20_sf"/>
</dbReference>
<comment type="caution">
    <text evidence="10">The sequence shown here is derived from an EMBL/GenBank/DDBJ whole genome shotgun (WGS) entry which is preliminary data.</text>
</comment>
<gene>
    <name evidence="8 10" type="primary">rpsT</name>
    <name evidence="10" type="ORF">LWC05_10925</name>
</gene>
<dbReference type="PANTHER" id="PTHR33398">
    <property type="entry name" value="30S RIBOSOMAL PROTEIN S20"/>
    <property type="match status" value="1"/>
</dbReference>
<keyword evidence="6 8" id="KW-0687">Ribonucleoprotein</keyword>
<organism evidence="10 11">
    <name type="scientific">Acetobacter sicerae</name>
    <dbReference type="NCBI Taxonomy" id="85325"/>
    <lineage>
        <taxon>Bacteria</taxon>
        <taxon>Pseudomonadati</taxon>
        <taxon>Pseudomonadota</taxon>
        <taxon>Alphaproteobacteria</taxon>
        <taxon>Acetobacterales</taxon>
        <taxon>Acetobacteraceae</taxon>
        <taxon>Acetobacter</taxon>
    </lineage>
</organism>
<keyword evidence="11" id="KW-1185">Reference proteome</keyword>
<proteinExistence type="inferred from homology"/>
<dbReference type="GO" id="GO:0005840">
    <property type="term" value="C:ribosome"/>
    <property type="evidence" value="ECO:0007669"/>
    <property type="project" value="UniProtKB-KW"/>
</dbReference>
<evidence type="ECO:0000256" key="7">
    <source>
        <dbReference type="ARBA" id="ARBA00035136"/>
    </source>
</evidence>
<evidence type="ECO:0000256" key="3">
    <source>
        <dbReference type="ARBA" id="ARBA00022730"/>
    </source>
</evidence>
<dbReference type="NCBIfam" id="TIGR00029">
    <property type="entry name" value="S20"/>
    <property type="match status" value="1"/>
</dbReference>
<dbReference type="Proteomes" id="UP001521074">
    <property type="component" value="Unassembled WGS sequence"/>
</dbReference>
<evidence type="ECO:0000313" key="10">
    <source>
        <dbReference type="EMBL" id="MCE0744394.1"/>
    </source>
</evidence>
<dbReference type="Pfam" id="PF01649">
    <property type="entry name" value="Ribosomal_S20p"/>
    <property type="match status" value="1"/>
</dbReference>
<dbReference type="InterPro" id="IPR002583">
    <property type="entry name" value="Ribosomal_bS20"/>
</dbReference>
<dbReference type="PANTHER" id="PTHR33398:SF1">
    <property type="entry name" value="SMALL RIBOSOMAL SUBUNIT PROTEIN BS20C"/>
    <property type="match status" value="1"/>
</dbReference>
<comment type="function">
    <text evidence="1 8">Binds directly to 16S ribosomal RNA.</text>
</comment>
<dbReference type="RefSeq" id="WP_173574736.1">
    <property type="nucleotide sequence ID" value="NZ_JAAABN010000013.1"/>
</dbReference>
<accession>A0ABS8VZ60</accession>
<evidence type="ECO:0000256" key="2">
    <source>
        <dbReference type="ARBA" id="ARBA00007634"/>
    </source>
</evidence>
<protein>
    <recommendedName>
        <fullName evidence="7 8">Small ribosomal subunit protein bS20</fullName>
    </recommendedName>
</protein>
<evidence type="ECO:0000256" key="4">
    <source>
        <dbReference type="ARBA" id="ARBA00022884"/>
    </source>
</evidence>
<name>A0ABS8VZ60_9PROT</name>